<dbReference type="Proteomes" id="UP000041254">
    <property type="component" value="Unassembled WGS sequence"/>
</dbReference>
<gene>
    <name evidence="3" type="ORF">Vbra_5603</name>
</gene>
<proteinExistence type="predicted"/>
<reference evidence="3 4" key="1">
    <citation type="submission" date="2014-11" db="EMBL/GenBank/DDBJ databases">
        <authorList>
            <person name="Zhu J."/>
            <person name="Qi W."/>
            <person name="Song R."/>
        </authorList>
    </citation>
    <scope>NUCLEOTIDE SEQUENCE [LARGE SCALE GENOMIC DNA]</scope>
</reference>
<keyword evidence="2" id="KW-0812">Transmembrane</keyword>
<protein>
    <submittedName>
        <fullName evidence="3">Uncharacterized protein</fullName>
    </submittedName>
</protein>
<evidence type="ECO:0000313" key="3">
    <source>
        <dbReference type="EMBL" id="CEM06377.1"/>
    </source>
</evidence>
<accession>A0A0G4F3H3</accession>
<evidence type="ECO:0000256" key="2">
    <source>
        <dbReference type="SAM" id="Phobius"/>
    </source>
</evidence>
<feature type="transmembrane region" description="Helical" evidence="2">
    <location>
        <begin position="48"/>
        <end position="69"/>
    </location>
</feature>
<keyword evidence="2" id="KW-0472">Membrane</keyword>
<keyword evidence="2" id="KW-1133">Transmembrane helix</keyword>
<dbReference type="VEuPathDB" id="CryptoDB:Vbra_5603"/>
<dbReference type="InParanoid" id="A0A0G4F3H3"/>
<feature type="transmembrane region" description="Helical" evidence="2">
    <location>
        <begin position="16"/>
        <end position="41"/>
    </location>
</feature>
<dbReference type="EMBL" id="CDMY01000366">
    <property type="protein sequence ID" value="CEM06377.1"/>
    <property type="molecule type" value="Genomic_DNA"/>
</dbReference>
<feature type="region of interest" description="Disordered" evidence="1">
    <location>
        <begin position="353"/>
        <end position="381"/>
    </location>
</feature>
<evidence type="ECO:0000256" key="1">
    <source>
        <dbReference type="SAM" id="MobiDB-lite"/>
    </source>
</evidence>
<organism evidence="3 4">
    <name type="scientific">Vitrella brassicaformis (strain CCMP3155)</name>
    <dbReference type="NCBI Taxonomy" id="1169540"/>
    <lineage>
        <taxon>Eukaryota</taxon>
        <taxon>Sar</taxon>
        <taxon>Alveolata</taxon>
        <taxon>Colpodellida</taxon>
        <taxon>Vitrellaceae</taxon>
        <taxon>Vitrella</taxon>
    </lineage>
</organism>
<dbReference type="AlphaFoldDB" id="A0A0G4F3H3"/>
<keyword evidence="4" id="KW-1185">Reference proteome</keyword>
<feature type="region of interest" description="Disordered" evidence="1">
    <location>
        <begin position="209"/>
        <end position="332"/>
    </location>
</feature>
<sequence>MRHLLKLVLFVASPEILVVAVAAEVAGMGAALAAAVVVVAAEVAGIGAALAAAVVLVAAEVAALAAAVVPVDPGGVDLEQGHQAPEGAAPEEGLAVRVEVGQGQALSGAAEEAGPLWEVSAAVGGSLVSAGQDSVGDLDGAQGCAAALRSGELQPADLPLEAAWVPFAAGQRQLLLVVQERAAGEAPSAATGGARGARMGVIGSLARAIGSPRTPRGAPGLSAHPDRPHSLPAGGNRRDIPTSLNRGGGSRKRGGSPKGIKDSVLSSSVRERPTRLGPRKNIGIPRDPLANRRREVRHFPRRPPVIPDKFRTPVKGRRPERPDAPAAPVFNGPPQFISGPAIRQPVPTPVRAPPVGGDVDPEKDGSFLNGDDDDSRRTGIGRGPRNGLGFFGFFGGRYGRYGYGGGWWYPYMPYYWYPRYRLGGYHHNQCVAGGMSCHYNSDCCSNVCAEETFTCGAAFLDYNGTDAYFDEHDPSAYRRLQASKLPPPPPVSRLPPAFDENTTLAFLPPDEAPYVPEAYTGSPLPPVGLGVNTTAGRAALVSLPEYEALEGQLFETNGTFVYKIGNVTYFFVPDNETDTTPTFAVEHEKRRRLDGRNADDDDQADTSCDISVGGCHPASPPPSFLSRTAKPRLQVEVIPVEGRMWAGWSIVTKTGSRSPSTDHIEHFRLYCGPERDVKRSKRNLMAVVPNRQTGRARRAGGRPGWWETDIHVDKDVHADIKYCVVTPVRRGRGGRLKALPQSATKKAVWDHTPLYSPN</sequence>
<evidence type="ECO:0000313" key="4">
    <source>
        <dbReference type="Proteomes" id="UP000041254"/>
    </source>
</evidence>
<name>A0A0G4F3H3_VITBC</name>
<feature type="region of interest" description="Disordered" evidence="1">
    <location>
        <begin position="588"/>
        <end position="626"/>
    </location>
</feature>